<keyword evidence="3" id="KW-1185">Reference proteome</keyword>
<evidence type="ECO:0000313" key="2">
    <source>
        <dbReference type="EMBL" id="KAK3784141.1"/>
    </source>
</evidence>
<organism evidence="2 3">
    <name type="scientific">Elysia crispata</name>
    <name type="common">lettuce slug</name>
    <dbReference type="NCBI Taxonomy" id="231223"/>
    <lineage>
        <taxon>Eukaryota</taxon>
        <taxon>Metazoa</taxon>
        <taxon>Spiralia</taxon>
        <taxon>Lophotrochozoa</taxon>
        <taxon>Mollusca</taxon>
        <taxon>Gastropoda</taxon>
        <taxon>Heterobranchia</taxon>
        <taxon>Euthyneura</taxon>
        <taxon>Panpulmonata</taxon>
        <taxon>Sacoglossa</taxon>
        <taxon>Placobranchoidea</taxon>
        <taxon>Plakobranchidae</taxon>
        <taxon>Elysia</taxon>
    </lineage>
</organism>
<feature type="region of interest" description="Disordered" evidence="1">
    <location>
        <begin position="80"/>
        <end position="103"/>
    </location>
</feature>
<dbReference type="Proteomes" id="UP001283361">
    <property type="component" value="Unassembled WGS sequence"/>
</dbReference>
<comment type="caution">
    <text evidence="2">The sequence shown here is derived from an EMBL/GenBank/DDBJ whole genome shotgun (WGS) entry which is preliminary data.</text>
</comment>
<sequence>MLCYRFDHFNNPTAGNSAIFNTSNNSVIRSTTTTTTTIANIGGMSNGYLVSAGPRIFGVSVPPHSSPYHHTPPLTTTLLPLPPHSSPYHHTPPLTTTLFRDMR</sequence>
<dbReference type="AlphaFoldDB" id="A0AAE1DV35"/>
<name>A0AAE1DV35_9GAST</name>
<feature type="compositionally biased region" description="Low complexity" evidence="1">
    <location>
        <begin position="86"/>
        <end position="103"/>
    </location>
</feature>
<protein>
    <submittedName>
        <fullName evidence="2">Uncharacterized protein</fullName>
    </submittedName>
</protein>
<dbReference type="EMBL" id="JAWDGP010002306">
    <property type="protein sequence ID" value="KAK3784141.1"/>
    <property type="molecule type" value="Genomic_DNA"/>
</dbReference>
<gene>
    <name evidence="2" type="ORF">RRG08_030932</name>
</gene>
<evidence type="ECO:0000256" key="1">
    <source>
        <dbReference type="SAM" id="MobiDB-lite"/>
    </source>
</evidence>
<proteinExistence type="predicted"/>
<reference evidence="2" key="1">
    <citation type="journal article" date="2023" name="G3 (Bethesda)">
        <title>A reference genome for the long-term kleptoplast-retaining sea slug Elysia crispata morphotype clarki.</title>
        <authorList>
            <person name="Eastman K.E."/>
            <person name="Pendleton A.L."/>
            <person name="Shaikh M.A."/>
            <person name="Suttiyut T."/>
            <person name="Ogas R."/>
            <person name="Tomko P."/>
            <person name="Gavelis G."/>
            <person name="Widhalm J.R."/>
            <person name="Wisecaver J.H."/>
        </authorList>
    </citation>
    <scope>NUCLEOTIDE SEQUENCE</scope>
    <source>
        <strain evidence="2">ECLA1</strain>
    </source>
</reference>
<accession>A0AAE1DV35</accession>
<evidence type="ECO:0000313" key="3">
    <source>
        <dbReference type="Proteomes" id="UP001283361"/>
    </source>
</evidence>